<accession>A0A372ISW0</accession>
<dbReference type="InterPro" id="IPR014729">
    <property type="entry name" value="Rossmann-like_a/b/a_fold"/>
</dbReference>
<dbReference type="OrthoDB" id="9805987at2"/>
<feature type="compositionally biased region" description="Basic and acidic residues" evidence="11">
    <location>
        <begin position="320"/>
        <end position="329"/>
    </location>
</feature>
<evidence type="ECO:0000256" key="4">
    <source>
        <dbReference type="ARBA" id="ARBA00022741"/>
    </source>
</evidence>
<evidence type="ECO:0000256" key="3">
    <source>
        <dbReference type="ARBA" id="ARBA00022598"/>
    </source>
</evidence>
<evidence type="ECO:0000256" key="6">
    <source>
        <dbReference type="ARBA" id="ARBA00022917"/>
    </source>
</evidence>
<dbReference type="Pfam" id="PF03485">
    <property type="entry name" value="Arg_tRNA_synt_N"/>
    <property type="match status" value="1"/>
</dbReference>
<dbReference type="SUPFAM" id="SSF47323">
    <property type="entry name" value="Anticodon-binding domain of a subclass of class I aminoacyl-tRNA synthetases"/>
    <property type="match status" value="1"/>
</dbReference>
<feature type="domain" description="Arginyl tRNA synthetase N-terminal" evidence="13">
    <location>
        <begin position="7"/>
        <end position="89"/>
    </location>
</feature>
<dbReference type="SUPFAM" id="SSF55190">
    <property type="entry name" value="Arginyl-tRNA synthetase (ArgRS), N-terminal 'additional' domain"/>
    <property type="match status" value="1"/>
</dbReference>
<dbReference type="SMART" id="SM01016">
    <property type="entry name" value="Arg_tRNA_synt_N"/>
    <property type="match status" value="1"/>
</dbReference>
<evidence type="ECO:0000256" key="7">
    <source>
        <dbReference type="ARBA" id="ARBA00023146"/>
    </source>
</evidence>
<dbReference type="InterPro" id="IPR036695">
    <property type="entry name" value="Arg-tRNA-synth_N_sf"/>
</dbReference>
<keyword evidence="3 10" id="KW-0436">Ligase</keyword>
<keyword evidence="5 10" id="KW-0067">ATP-binding</keyword>
<keyword evidence="6 10" id="KW-0648">Protein biosynthesis</keyword>
<dbReference type="RefSeq" id="WP_117297082.1">
    <property type="nucleotide sequence ID" value="NZ_QVQT02000001.1"/>
</dbReference>
<dbReference type="InterPro" id="IPR001278">
    <property type="entry name" value="Arg-tRNA-ligase"/>
</dbReference>
<organism evidence="14 15">
    <name type="scientific">Paracidobacterium acidisoli</name>
    <dbReference type="NCBI Taxonomy" id="2303751"/>
    <lineage>
        <taxon>Bacteria</taxon>
        <taxon>Pseudomonadati</taxon>
        <taxon>Acidobacteriota</taxon>
        <taxon>Terriglobia</taxon>
        <taxon>Terriglobales</taxon>
        <taxon>Acidobacteriaceae</taxon>
        <taxon>Paracidobacterium</taxon>
    </lineage>
</organism>
<dbReference type="SUPFAM" id="SSF52374">
    <property type="entry name" value="Nucleotidylyl transferase"/>
    <property type="match status" value="1"/>
</dbReference>
<keyword evidence="4 10" id="KW-0547">Nucleotide-binding</keyword>
<feature type="region of interest" description="Disordered" evidence="11">
    <location>
        <begin position="312"/>
        <end position="342"/>
    </location>
</feature>
<gene>
    <name evidence="14" type="primary">argS</name>
    <name evidence="14" type="ORF">D0Y96_00220</name>
</gene>
<dbReference type="EMBL" id="QVQT01000001">
    <property type="protein sequence ID" value="RFU18050.1"/>
    <property type="molecule type" value="Genomic_DNA"/>
</dbReference>
<dbReference type="GO" id="GO:0006420">
    <property type="term" value="P:arginyl-tRNA aminoacylation"/>
    <property type="evidence" value="ECO:0007669"/>
    <property type="project" value="InterPro"/>
</dbReference>
<dbReference type="InterPro" id="IPR009080">
    <property type="entry name" value="tRNAsynth_Ia_anticodon-bd"/>
</dbReference>
<comment type="caution">
    <text evidence="14">The sequence shown here is derived from an EMBL/GenBank/DDBJ whole genome shotgun (WGS) entry which is preliminary data.</text>
</comment>
<dbReference type="Gene3D" id="3.40.50.620">
    <property type="entry name" value="HUPs"/>
    <property type="match status" value="1"/>
</dbReference>
<dbReference type="GO" id="GO:0005737">
    <property type="term" value="C:cytoplasm"/>
    <property type="evidence" value="ECO:0007669"/>
    <property type="project" value="InterPro"/>
</dbReference>
<evidence type="ECO:0000256" key="1">
    <source>
        <dbReference type="ARBA" id="ARBA00005594"/>
    </source>
</evidence>
<feature type="domain" description="DALR anticodon binding" evidence="12">
    <location>
        <begin position="552"/>
        <end position="678"/>
    </location>
</feature>
<dbReference type="Gene3D" id="3.30.1360.70">
    <property type="entry name" value="Arginyl tRNA synthetase N-terminal domain"/>
    <property type="match status" value="1"/>
</dbReference>
<name>A0A372ISW0_9BACT</name>
<protein>
    <recommendedName>
        <fullName evidence="2">arginine--tRNA ligase</fullName>
        <ecNumber evidence="2">6.1.1.19</ecNumber>
    </recommendedName>
    <alternativeName>
        <fullName evidence="8">Arginyl-tRNA synthetase</fullName>
    </alternativeName>
</protein>
<dbReference type="Gene3D" id="1.10.730.10">
    <property type="entry name" value="Isoleucyl-tRNA Synthetase, Domain 1"/>
    <property type="match status" value="1"/>
</dbReference>
<evidence type="ECO:0000259" key="12">
    <source>
        <dbReference type="SMART" id="SM00836"/>
    </source>
</evidence>
<evidence type="ECO:0000259" key="13">
    <source>
        <dbReference type="SMART" id="SM01016"/>
    </source>
</evidence>
<dbReference type="PANTHER" id="PTHR11956">
    <property type="entry name" value="ARGINYL-TRNA SYNTHETASE"/>
    <property type="match status" value="1"/>
</dbReference>
<evidence type="ECO:0000256" key="8">
    <source>
        <dbReference type="ARBA" id="ARBA00033033"/>
    </source>
</evidence>
<dbReference type="InterPro" id="IPR035684">
    <property type="entry name" value="ArgRS_core"/>
</dbReference>
<sequence length="678" mass="75673">MYSELQKKLEERLRAVLRSQYQIEPEKIVIEQPPEVAFGEYALPLAFELARKLRKAPRKIAEEIVAALGSVEGFIAFEVAGAGYINARLDRGLAAHTVAAGGEVPAPEQPIHSLVEHTSINPNKAAHVGHLRNAILGDTFVRLLRAAGQKVDVQNYIDNTGVQVADVVVGLMHLEGLTLSSIEALMQRLAAEGRRIDYYCWDLYAKTSQWYEADPAQKEARRKLRLDTLHAIEHGGNETAEIAEIISTAVLRRHVETMLRLGIEYDLLPRESEILHLHFWDMAFEQLKDKGVLYFETEGKNKGCWVMTRPGAVRNSGTDRTGEPLREENAESSDASDGPDEDAKVIVRSNGTVTYVGKDIAYHLWKFGLLGRDFAYRRFFDYPNHTCWISAATGEPGHPHFGGAQAIYNVIDSRQSDPQANVIEALRGLGYTDQAAHYTHFSYEMVALTPRCALELGYEVSEEDRARPYIEVSGRKGFGVKADDLIDKLIAATRSEVDSRHPELATAEREAIAKAIAVGALRYFMLRYTRNTVIAFDFKDALSFEGETGPYLQYAVVRTRSIFRKAGITPDEALADAASIDAAPYLSGEGSEGIWEVWLRAAKTTLLLDQCIQTAEPAYLAKHAFQLAQDFSNFYRRHHILTEEDPARKKLLLATAAVTQRELIRSLSWLGIDAPEAM</sequence>
<keyword evidence="7 10" id="KW-0030">Aminoacyl-tRNA synthetase</keyword>
<dbReference type="Pfam" id="PF05746">
    <property type="entry name" value="DALR_1"/>
    <property type="match status" value="1"/>
</dbReference>
<proteinExistence type="inferred from homology"/>
<evidence type="ECO:0000256" key="10">
    <source>
        <dbReference type="RuleBase" id="RU363038"/>
    </source>
</evidence>
<evidence type="ECO:0000256" key="5">
    <source>
        <dbReference type="ARBA" id="ARBA00022840"/>
    </source>
</evidence>
<keyword evidence="15" id="KW-1185">Reference proteome</keyword>
<dbReference type="Pfam" id="PF00750">
    <property type="entry name" value="tRNA-synt_1d"/>
    <property type="match status" value="1"/>
</dbReference>
<evidence type="ECO:0000313" key="14">
    <source>
        <dbReference type="EMBL" id="RFU18050.1"/>
    </source>
</evidence>
<dbReference type="GO" id="GO:0004814">
    <property type="term" value="F:arginine-tRNA ligase activity"/>
    <property type="evidence" value="ECO:0007669"/>
    <property type="project" value="UniProtKB-EC"/>
</dbReference>
<evidence type="ECO:0000256" key="11">
    <source>
        <dbReference type="SAM" id="MobiDB-lite"/>
    </source>
</evidence>
<dbReference type="InterPro" id="IPR008909">
    <property type="entry name" value="DALR_anticod-bd"/>
</dbReference>
<reference evidence="14 15" key="1">
    <citation type="submission" date="2018-08" db="EMBL/GenBank/DDBJ databases">
        <title>Acidipila sp. 4G-K13, an acidobacterium isolated from forest soil.</title>
        <authorList>
            <person name="Gao Z.-H."/>
            <person name="Qiu L.-H."/>
        </authorList>
    </citation>
    <scope>NUCLEOTIDE SEQUENCE [LARGE SCALE GENOMIC DNA]</scope>
    <source>
        <strain evidence="14 15">4G-K13</strain>
    </source>
</reference>
<comment type="similarity">
    <text evidence="1 10">Belongs to the class-I aminoacyl-tRNA synthetase family.</text>
</comment>
<dbReference type="GO" id="GO:0005524">
    <property type="term" value="F:ATP binding"/>
    <property type="evidence" value="ECO:0007669"/>
    <property type="project" value="UniProtKB-KW"/>
</dbReference>
<dbReference type="AlphaFoldDB" id="A0A372ISW0"/>
<dbReference type="SMART" id="SM00836">
    <property type="entry name" value="DALR_1"/>
    <property type="match status" value="1"/>
</dbReference>
<comment type="catalytic activity">
    <reaction evidence="9">
        <text>tRNA(Arg) + L-arginine + ATP = L-arginyl-tRNA(Arg) + AMP + diphosphate</text>
        <dbReference type="Rhea" id="RHEA:20301"/>
        <dbReference type="Rhea" id="RHEA-COMP:9658"/>
        <dbReference type="Rhea" id="RHEA-COMP:9673"/>
        <dbReference type="ChEBI" id="CHEBI:30616"/>
        <dbReference type="ChEBI" id="CHEBI:32682"/>
        <dbReference type="ChEBI" id="CHEBI:33019"/>
        <dbReference type="ChEBI" id="CHEBI:78442"/>
        <dbReference type="ChEBI" id="CHEBI:78513"/>
        <dbReference type="ChEBI" id="CHEBI:456215"/>
        <dbReference type="EC" id="6.1.1.19"/>
    </reaction>
</comment>
<evidence type="ECO:0000313" key="15">
    <source>
        <dbReference type="Proteomes" id="UP000264702"/>
    </source>
</evidence>
<evidence type="ECO:0000256" key="2">
    <source>
        <dbReference type="ARBA" id="ARBA00012837"/>
    </source>
</evidence>
<evidence type="ECO:0000256" key="9">
    <source>
        <dbReference type="ARBA" id="ARBA00049339"/>
    </source>
</evidence>
<dbReference type="PRINTS" id="PR01038">
    <property type="entry name" value="TRNASYNTHARG"/>
</dbReference>
<dbReference type="InterPro" id="IPR005148">
    <property type="entry name" value="Arg-tRNA-synth_N"/>
</dbReference>
<dbReference type="PANTHER" id="PTHR11956:SF5">
    <property type="entry name" value="ARGININE--TRNA LIGASE, CYTOPLASMIC"/>
    <property type="match status" value="1"/>
</dbReference>
<dbReference type="Proteomes" id="UP000264702">
    <property type="component" value="Unassembled WGS sequence"/>
</dbReference>
<dbReference type="EC" id="6.1.1.19" evidence="2"/>